<dbReference type="Pfam" id="PF18920">
    <property type="entry name" value="DUF5671"/>
    <property type="match status" value="2"/>
</dbReference>
<keyword evidence="2" id="KW-0472">Membrane</keyword>
<evidence type="ECO:0000313" key="4">
    <source>
        <dbReference type="EMBL" id="SDS28616.1"/>
    </source>
</evidence>
<feature type="transmembrane region" description="Helical" evidence="2">
    <location>
        <begin position="360"/>
        <end position="382"/>
    </location>
</feature>
<feature type="transmembrane region" description="Helical" evidence="2">
    <location>
        <begin position="440"/>
        <end position="457"/>
    </location>
</feature>
<feature type="domain" description="DUF5671" evidence="3">
    <location>
        <begin position="326"/>
        <end position="447"/>
    </location>
</feature>
<feature type="transmembrane region" description="Helical" evidence="2">
    <location>
        <begin position="138"/>
        <end position="157"/>
    </location>
</feature>
<keyword evidence="5" id="KW-1185">Reference proteome</keyword>
<name>A0A1H1QZ29_9MICO</name>
<dbReference type="STRING" id="684552.SAMN04489719_1968"/>
<dbReference type="EMBL" id="LT629734">
    <property type="protein sequence ID" value="SDS28616.1"/>
    <property type="molecule type" value="Genomic_DNA"/>
</dbReference>
<feature type="transmembrane region" description="Helical" evidence="2">
    <location>
        <begin position="327"/>
        <end position="348"/>
    </location>
</feature>
<sequence>MSIAEAPAPQPPAPNPPPVARGAQATVRRLILTLLLLVLVTIAASGVSGLLGRLLQTEADLGDPIAGLALSLAFTLIGGPLAVLVWWWLWRRLDGTDRSSVAWGLYLSAVATISLIVFSTSLLGAIADLVRGTWSPDAVATGVAWLAVWILHRIMWAHPTKSPLRLARVPIALGAGYGLGVAALGAIRVLEAVFAEATLPSVGSVGGAWWLSPLQAAIWAVGGAGIWWWHWRRDGAVAMRGGFPDVALVLTGVLGAGAVALGGFGVSLWIGLRAALDRSLPWRDLLEPLPLAVAAAAVGVVVWLSHRRVATERSAGTRSATRLVEAGLGLIAAASGVGIIANALLASLTPSLAGGDARALLLGGLASLAVGAPVWWAAWHPLDTAAHAADAGRRVYLVAVFGVSALVAIVALLVVGYRVFELVLDGGAGEGLVERIRAPFGLLLATAAVAGYHFAVWRRDRAAAPTTGRVRSIGRIILVAGGDDTSLAQQLEAATGAPVTRWTRADAQRADAHRPDASADAVLRALEGVSGRRVLVVTGRDGAVEAVPLVD</sequence>
<evidence type="ECO:0000256" key="2">
    <source>
        <dbReference type="SAM" id="Phobius"/>
    </source>
</evidence>
<feature type="transmembrane region" description="Helical" evidence="2">
    <location>
        <begin position="289"/>
        <end position="306"/>
    </location>
</feature>
<feature type="region of interest" description="Disordered" evidence="1">
    <location>
        <begin position="1"/>
        <end position="20"/>
    </location>
</feature>
<keyword evidence="2" id="KW-1133">Transmembrane helix</keyword>
<reference evidence="5" key="1">
    <citation type="submission" date="2016-10" db="EMBL/GenBank/DDBJ databases">
        <authorList>
            <person name="Varghese N."/>
            <person name="Submissions S."/>
        </authorList>
    </citation>
    <scope>NUCLEOTIDE SEQUENCE [LARGE SCALE GENOMIC DNA]</scope>
    <source>
        <strain evidence="5">DSM 22965</strain>
    </source>
</reference>
<feature type="transmembrane region" description="Helical" evidence="2">
    <location>
        <begin position="30"/>
        <end position="52"/>
    </location>
</feature>
<dbReference type="InterPro" id="IPR043728">
    <property type="entry name" value="DUF5671"/>
</dbReference>
<feature type="transmembrane region" description="Helical" evidence="2">
    <location>
        <begin position="169"/>
        <end position="190"/>
    </location>
</feature>
<accession>A0A1H1QZ29</accession>
<gene>
    <name evidence="4" type="ORF">SAMN04489719_1968</name>
</gene>
<feature type="transmembrane region" description="Helical" evidence="2">
    <location>
        <begin position="101"/>
        <end position="126"/>
    </location>
</feature>
<evidence type="ECO:0000256" key="1">
    <source>
        <dbReference type="SAM" id="MobiDB-lite"/>
    </source>
</evidence>
<feature type="transmembrane region" description="Helical" evidence="2">
    <location>
        <begin position="394"/>
        <end position="420"/>
    </location>
</feature>
<feature type="transmembrane region" description="Helical" evidence="2">
    <location>
        <begin position="243"/>
        <end position="269"/>
    </location>
</feature>
<dbReference type="Proteomes" id="UP000199649">
    <property type="component" value="Chromosome I"/>
</dbReference>
<evidence type="ECO:0000259" key="3">
    <source>
        <dbReference type="Pfam" id="PF18920"/>
    </source>
</evidence>
<feature type="transmembrane region" description="Helical" evidence="2">
    <location>
        <begin position="64"/>
        <end position="89"/>
    </location>
</feature>
<dbReference type="AlphaFoldDB" id="A0A1H1QZ29"/>
<protein>
    <recommendedName>
        <fullName evidence="3">DUF5671 domain-containing protein</fullName>
    </recommendedName>
</protein>
<feature type="domain" description="DUF5671" evidence="3">
    <location>
        <begin position="29"/>
        <end position="150"/>
    </location>
</feature>
<keyword evidence="2" id="KW-0812">Transmembrane</keyword>
<feature type="transmembrane region" description="Helical" evidence="2">
    <location>
        <begin position="210"/>
        <end position="231"/>
    </location>
</feature>
<feature type="compositionally biased region" description="Pro residues" evidence="1">
    <location>
        <begin position="8"/>
        <end position="19"/>
    </location>
</feature>
<organism evidence="4 5">
    <name type="scientific">Agrococcus carbonis</name>
    <dbReference type="NCBI Taxonomy" id="684552"/>
    <lineage>
        <taxon>Bacteria</taxon>
        <taxon>Bacillati</taxon>
        <taxon>Actinomycetota</taxon>
        <taxon>Actinomycetes</taxon>
        <taxon>Micrococcales</taxon>
        <taxon>Microbacteriaceae</taxon>
        <taxon>Agrococcus</taxon>
    </lineage>
</organism>
<evidence type="ECO:0000313" key="5">
    <source>
        <dbReference type="Proteomes" id="UP000199649"/>
    </source>
</evidence>
<proteinExistence type="predicted"/>